<dbReference type="Ensembl" id="ENSCMIT00000042632.1">
    <property type="protein sequence ID" value="ENSCMIP00000042033.1"/>
    <property type="gene ID" value="ENSCMIG00000017482.1"/>
</dbReference>
<proteinExistence type="predicted"/>
<reference evidence="4" key="5">
    <citation type="submission" date="2025-09" db="UniProtKB">
        <authorList>
            <consortium name="Ensembl"/>
        </authorList>
    </citation>
    <scope>IDENTIFICATION</scope>
</reference>
<dbReference type="Proteomes" id="UP000314986">
    <property type="component" value="Unassembled WGS sequence"/>
</dbReference>
<dbReference type="GO" id="GO:0032259">
    <property type="term" value="P:methylation"/>
    <property type="evidence" value="ECO:0007669"/>
    <property type="project" value="UniProtKB-KW"/>
</dbReference>
<sequence>MPQLEEKLQQELKGSARVIACRFPFPSWTASHESGKGIDTAWSYDSKSFKITGNERNYSILTFLPLQVSSK</sequence>
<keyword evidence="1" id="KW-0489">Methyltransferase</keyword>
<dbReference type="STRING" id="7868.ENSCMIP00000042033"/>
<reference evidence="4" key="4">
    <citation type="submission" date="2025-08" db="UniProtKB">
        <authorList>
            <consortium name="Ensembl"/>
        </authorList>
    </citation>
    <scope>IDENTIFICATION</scope>
</reference>
<name>A0A4W3JV37_CALMI</name>
<dbReference type="AlphaFoldDB" id="A0A4W3JV37"/>
<dbReference type="GO" id="GO:1905706">
    <property type="term" value="P:regulation of mitochondrial ATP synthesis coupled proton transport"/>
    <property type="evidence" value="ECO:0007669"/>
    <property type="project" value="TreeGrafter"/>
</dbReference>
<reference evidence="5" key="2">
    <citation type="journal article" date="2007" name="PLoS Biol.">
        <title>Survey sequencing and comparative analysis of the elephant shark (Callorhinchus milii) genome.</title>
        <authorList>
            <person name="Venkatesh B."/>
            <person name="Kirkness E.F."/>
            <person name="Loh Y.H."/>
            <person name="Halpern A.L."/>
            <person name="Lee A.P."/>
            <person name="Johnson J."/>
            <person name="Dandona N."/>
            <person name="Viswanathan L.D."/>
            <person name="Tay A."/>
            <person name="Venter J.C."/>
            <person name="Strausberg R.L."/>
            <person name="Brenner S."/>
        </authorList>
    </citation>
    <scope>NUCLEOTIDE SEQUENCE [LARGE SCALE GENOMIC DNA]</scope>
</reference>
<reference evidence="5" key="3">
    <citation type="journal article" date="2014" name="Nature">
        <title>Elephant shark genome provides unique insights into gnathostome evolution.</title>
        <authorList>
            <consortium name="International Elephant Shark Genome Sequencing Consortium"/>
            <person name="Venkatesh B."/>
            <person name="Lee A.P."/>
            <person name="Ravi V."/>
            <person name="Maurya A.K."/>
            <person name="Lian M.M."/>
            <person name="Swann J.B."/>
            <person name="Ohta Y."/>
            <person name="Flajnik M.F."/>
            <person name="Sutoh Y."/>
            <person name="Kasahara M."/>
            <person name="Hoon S."/>
            <person name="Gangu V."/>
            <person name="Roy S.W."/>
            <person name="Irimia M."/>
            <person name="Korzh V."/>
            <person name="Kondrychyn I."/>
            <person name="Lim Z.W."/>
            <person name="Tay B.H."/>
            <person name="Tohari S."/>
            <person name="Kong K.W."/>
            <person name="Ho S."/>
            <person name="Lorente-Galdos B."/>
            <person name="Quilez J."/>
            <person name="Marques-Bonet T."/>
            <person name="Raney B.J."/>
            <person name="Ingham P.W."/>
            <person name="Tay A."/>
            <person name="Hillier L.W."/>
            <person name="Minx P."/>
            <person name="Boehm T."/>
            <person name="Wilson R.K."/>
            <person name="Brenner S."/>
            <person name="Warren W.C."/>
        </authorList>
    </citation>
    <scope>NUCLEOTIDE SEQUENCE [LARGE SCALE GENOMIC DNA]</scope>
</reference>
<accession>A0A4W3JV37</accession>
<keyword evidence="2" id="KW-0808">Transferase</keyword>
<dbReference type="GO" id="GO:0005739">
    <property type="term" value="C:mitochondrion"/>
    <property type="evidence" value="ECO:0007669"/>
    <property type="project" value="TreeGrafter"/>
</dbReference>
<protein>
    <submittedName>
        <fullName evidence="4">Uncharacterized protein</fullName>
    </submittedName>
</protein>
<reference evidence="5" key="1">
    <citation type="journal article" date="2006" name="Science">
        <title>Ancient noncoding elements conserved in the human genome.</title>
        <authorList>
            <person name="Venkatesh B."/>
            <person name="Kirkness E.F."/>
            <person name="Loh Y.H."/>
            <person name="Halpern A.L."/>
            <person name="Lee A.P."/>
            <person name="Johnson J."/>
            <person name="Dandona N."/>
            <person name="Viswanathan L.D."/>
            <person name="Tay A."/>
            <person name="Venter J.C."/>
            <person name="Strausberg R.L."/>
            <person name="Brenner S."/>
        </authorList>
    </citation>
    <scope>NUCLEOTIDE SEQUENCE [LARGE SCALE GENOMIC DNA]</scope>
</reference>
<evidence type="ECO:0000313" key="4">
    <source>
        <dbReference type="Ensembl" id="ENSCMIP00000042033.1"/>
    </source>
</evidence>
<evidence type="ECO:0000313" key="5">
    <source>
        <dbReference type="Proteomes" id="UP000314986"/>
    </source>
</evidence>
<evidence type="ECO:0000256" key="2">
    <source>
        <dbReference type="ARBA" id="ARBA00022679"/>
    </source>
</evidence>
<dbReference type="GO" id="GO:0016279">
    <property type="term" value="F:protein-lysine N-methyltransferase activity"/>
    <property type="evidence" value="ECO:0007669"/>
    <property type="project" value="InterPro"/>
</dbReference>
<organism evidence="4 5">
    <name type="scientific">Callorhinchus milii</name>
    <name type="common">Ghost shark</name>
    <dbReference type="NCBI Taxonomy" id="7868"/>
    <lineage>
        <taxon>Eukaryota</taxon>
        <taxon>Metazoa</taxon>
        <taxon>Chordata</taxon>
        <taxon>Craniata</taxon>
        <taxon>Vertebrata</taxon>
        <taxon>Chondrichthyes</taxon>
        <taxon>Holocephali</taxon>
        <taxon>Chimaeriformes</taxon>
        <taxon>Callorhinchidae</taxon>
        <taxon>Callorhinchus</taxon>
    </lineage>
</organism>
<dbReference type="OMA" id="WPHTCSK"/>
<evidence type="ECO:0000256" key="3">
    <source>
        <dbReference type="ARBA" id="ARBA00022691"/>
    </source>
</evidence>
<dbReference type="GeneTree" id="ENSGT01140000282723"/>
<dbReference type="PANTHER" id="PTHR13610">
    <property type="entry name" value="METHYLTRANSFERASE DOMAIN-CONTAINING PROTEIN"/>
    <property type="match status" value="1"/>
</dbReference>
<keyword evidence="3" id="KW-0949">S-adenosyl-L-methionine</keyword>
<dbReference type="InParanoid" id="A0A4W3JV37"/>
<dbReference type="InterPro" id="IPR026170">
    <property type="entry name" value="FAM173A/B"/>
</dbReference>
<evidence type="ECO:0000256" key="1">
    <source>
        <dbReference type="ARBA" id="ARBA00022603"/>
    </source>
</evidence>
<dbReference type="PANTHER" id="PTHR13610:SF8">
    <property type="entry name" value="ATP SYNTHASE SUBUNIT C LYSINE N-METHYLTRANSFERASE"/>
    <property type="match status" value="1"/>
</dbReference>
<keyword evidence="5" id="KW-1185">Reference proteome</keyword>